<evidence type="ECO:0000313" key="3">
    <source>
        <dbReference type="Proteomes" id="UP000009131"/>
    </source>
</evidence>
<comment type="caution">
    <text evidence="2">The sequence shown here is derived from an EMBL/GenBank/DDBJ whole genome shotgun (WGS) entry which is preliminary data.</text>
</comment>
<feature type="compositionally biased region" description="Low complexity" evidence="1">
    <location>
        <begin position="169"/>
        <end position="185"/>
    </location>
</feature>
<protein>
    <submittedName>
        <fullName evidence="2">Uncharacterized protein</fullName>
    </submittedName>
</protein>
<gene>
    <name evidence="2" type="primary">Mo06654</name>
    <name evidence="2" type="ORF">E5Q_06654</name>
</gene>
<dbReference type="InParanoid" id="G7EAU1"/>
<keyword evidence="3" id="KW-1185">Reference proteome</keyword>
<sequence length="699" mass="76514">MPVLRSPQIVAKRPAAPNVPSRQPDVARTPSQVSKQHARLDEVSPAQATFRPVQHSPKQSSLAIEATTTALCDSSGPAPAVVTSRLSAANMEPEEYQWSPLGSVGARAPARLGNTHPASWPRSLARTTSITSQLAGHNVTPSDDDDDDDDDDTVIDEGVARPEPSKTRVPVAAADSAPSAYPSVMRSPIPLPSPLLATSAPSEIQPLTSAPIPDIRHSPMAEAASGLEGSLALEVSRLTQELLQERETSKSLQSDAAQRCASMRNELAASISSLSEARQALAHSQEEARRCREEIAQREYLTSLDASTSTTSQALARTRAAEQALWQAEKRDFLSELNAIKSAMQSMTMRCAAAEETISRLRKRETRRDKEFAAYRAEMRFSHARNIEETRRTAKLELSGARFDSWRGEQRLRTSCQELSTLQAKLERSHDAQAHLQADLESLRLDAASQASKAETFQDQLSLDIKISKDAVKELKARLKERDMQVKERDASLSEAARVQEALRADLDRRSHPAETDKEDREEALQSKIDASQDLLDAQNLRIMQLSQQSPAPPFSNPTIPADIRTGIVGSSLSMRESTEAICMSRAKEQSNQMSAYASTKRPNSGKSKSKALAERKDFDANISASAHTTDHKAPTAIVRDTGPAKYAVRKKIKLSKSASERKYDWEQPDADYFDIPASLSPVKTTSAAASRKAYGFSF</sequence>
<evidence type="ECO:0000313" key="2">
    <source>
        <dbReference type="EMBL" id="GAA99951.1"/>
    </source>
</evidence>
<feature type="compositionally biased region" description="Polar residues" evidence="1">
    <location>
        <begin position="128"/>
        <end position="141"/>
    </location>
</feature>
<feature type="region of interest" description="Disordered" evidence="1">
    <location>
        <begin position="593"/>
        <end position="613"/>
    </location>
</feature>
<feature type="region of interest" description="Disordered" evidence="1">
    <location>
        <begin position="128"/>
        <end position="185"/>
    </location>
</feature>
<feature type="compositionally biased region" description="Acidic residues" evidence="1">
    <location>
        <begin position="142"/>
        <end position="155"/>
    </location>
</feature>
<name>G7EAU1_MIXOS</name>
<dbReference type="EMBL" id="BABT02000252">
    <property type="protein sequence ID" value="GAA99951.1"/>
    <property type="molecule type" value="Genomic_DNA"/>
</dbReference>
<evidence type="ECO:0000256" key="1">
    <source>
        <dbReference type="SAM" id="MobiDB-lite"/>
    </source>
</evidence>
<reference evidence="2 3" key="1">
    <citation type="journal article" date="2011" name="J. Gen. Appl. Microbiol.">
        <title>Draft genome sequencing of the enigmatic basidiomycete Mixia osmundae.</title>
        <authorList>
            <person name="Nishida H."/>
            <person name="Nagatsuka Y."/>
            <person name="Sugiyama J."/>
        </authorList>
    </citation>
    <scope>NUCLEOTIDE SEQUENCE [LARGE SCALE GENOMIC DNA]</scope>
    <source>
        <strain evidence="3">CBS 9802 / IAM 14324 / JCM 22182 / KY 12970</strain>
    </source>
</reference>
<feature type="region of interest" description="Disordered" evidence="1">
    <location>
        <begin position="504"/>
        <end position="525"/>
    </location>
</feature>
<feature type="compositionally biased region" description="Polar residues" evidence="1">
    <location>
        <begin position="593"/>
        <end position="607"/>
    </location>
</feature>
<accession>G7EAU1</accession>
<dbReference type="AlphaFoldDB" id="G7EAU1"/>
<dbReference type="HOGENOM" id="CLU_394352_0_0_1"/>
<organism evidence="2 3">
    <name type="scientific">Mixia osmundae (strain CBS 9802 / IAM 14324 / JCM 22182 / KY 12970)</name>
    <dbReference type="NCBI Taxonomy" id="764103"/>
    <lineage>
        <taxon>Eukaryota</taxon>
        <taxon>Fungi</taxon>
        <taxon>Dikarya</taxon>
        <taxon>Basidiomycota</taxon>
        <taxon>Pucciniomycotina</taxon>
        <taxon>Mixiomycetes</taxon>
        <taxon>Mixiales</taxon>
        <taxon>Mixiaceae</taxon>
        <taxon>Mixia</taxon>
    </lineage>
</organism>
<reference evidence="2 3" key="2">
    <citation type="journal article" date="2012" name="Open Biol.">
        <title>Characteristics of nucleosomes and linker DNA regions on the genome of the basidiomycete Mixia osmundae revealed by mono- and dinucleosome mapping.</title>
        <authorList>
            <person name="Nishida H."/>
            <person name="Kondo S."/>
            <person name="Matsumoto T."/>
            <person name="Suzuki Y."/>
            <person name="Yoshikawa H."/>
            <person name="Taylor T.D."/>
            <person name="Sugiyama J."/>
        </authorList>
    </citation>
    <scope>NUCLEOTIDE SEQUENCE [LARGE SCALE GENOMIC DNA]</scope>
    <source>
        <strain evidence="3">CBS 9802 / IAM 14324 / JCM 22182 / KY 12970</strain>
    </source>
</reference>
<feature type="region of interest" description="Disordered" evidence="1">
    <location>
        <begin position="1"/>
        <end position="61"/>
    </location>
</feature>
<dbReference type="RefSeq" id="XP_014565572.1">
    <property type="nucleotide sequence ID" value="XM_014710086.1"/>
</dbReference>
<proteinExistence type="predicted"/>
<dbReference type="Proteomes" id="UP000009131">
    <property type="component" value="Unassembled WGS sequence"/>
</dbReference>